<dbReference type="AlphaFoldDB" id="A0A427Y5Z5"/>
<protein>
    <recommendedName>
        <fullName evidence="1">Superoxide dismutase [Cu-Zn]</fullName>
        <ecNumber evidence="1">1.15.1.1</ecNumber>
    </recommendedName>
</protein>
<dbReference type="InterPro" id="IPR001424">
    <property type="entry name" value="SOD_Cu_Zn_dom"/>
</dbReference>
<evidence type="ECO:0000313" key="3">
    <source>
        <dbReference type="EMBL" id="RSH86500.1"/>
    </source>
</evidence>
<dbReference type="EMBL" id="RSCE01000002">
    <property type="protein sequence ID" value="RSH86500.1"/>
    <property type="molecule type" value="Genomic_DNA"/>
</dbReference>
<dbReference type="SUPFAM" id="SSF49329">
    <property type="entry name" value="Cu,Zn superoxide dismutase-like"/>
    <property type="match status" value="1"/>
</dbReference>
<sequence length="172" mass="17305">MVNIASTCASTLAASAILTGTNLTGQVTFIDDGDSVSVKGTIYGLAPSALHGFHVHTYGDVSGPGCLATGGHFNPYNTSHGAPTESQHHRHVGDLGNIQADANGTAIIDITDRIISLHGKRSILGRGLVVHAGQDDLGLGNNTDSKLTGNAGARAGCGVIGVANATAILALD</sequence>
<keyword evidence="1" id="KW-0560">Oxidoreductase</keyword>
<keyword evidence="1" id="KW-0186">Copper</keyword>
<comment type="cofactor">
    <cofactor evidence="1">
        <name>Cu cation</name>
        <dbReference type="ChEBI" id="CHEBI:23378"/>
    </cofactor>
    <text evidence="1">Binds 1 copper ion per subunit.</text>
</comment>
<dbReference type="PROSITE" id="PS00332">
    <property type="entry name" value="SOD_CU_ZN_2"/>
    <property type="match status" value="1"/>
</dbReference>
<dbReference type="CDD" id="cd00305">
    <property type="entry name" value="Cu-Zn_Superoxide_Dismutase"/>
    <property type="match status" value="1"/>
</dbReference>
<name>A0A427Y5Z5_9TREE</name>
<reference evidence="3 4" key="1">
    <citation type="submission" date="2018-11" db="EMBL/GenBank/DDBJ databases">
        <title>Genome sequence of Apiotrichum porosum DSM 27194.</title>
        <authorList>
            <person name="Aliyu H."/>
            <person name="Gorte O."/>
            <person name="Ochsenreither K."/>
        </authorList>
    </citation>
    <scope>NUCLEOTIDE SEQUENCE [LARGE SCALE GENOMIC DNA]</scope>
    <source>
        <strain evidence="3 4">DSM 27194</strain>
    </source>
</reference>
<dbReference type="GO" id="GO:0004784">
    <property type="term" value="F:superoxide dismutase activity"/>
    <property type="evidence" value="ECO:0007669"/>
    <property type="project" value="UniProtKB-EC"/>
</dbReference>
<evidence type="ECO:0000256" key="1">
    <source>
        <dbReference type="RuleBase" id="RU000393"/>
    </source>
</evidence>
<dbReference type="GeneID" id="39589300"/>
<dbReference type="InterPro" id="IPR036423">
    <property type="entry name" value="SOD-like_Cu/Zn_dom_sf"/>
</dbReference>
<comment type="cofactor">
    <cofactor evidence="1">
        <name>Zn(2+)</name>
        <dbReference type="ChEBI" id="CHEBI:29105"/>
    </cofactor>
    <text evidence="1">Binds 1 zinc ion per subunit.</text>
</comment>
<dbReference type="EC" id="1.15.1.1" evidence="1"/>
<dbReference type="PANTHER" id="PTHR10003">
    <property type="entry name" value="SUPEROXIDE DISMUTASE CU-ZN -RELATED"/>
    <property type="match status" value="1"/>
</dbReference>
<dbReference type="STRING" id="105984.A0A427Y5Z5"/>
<gene>
    <name evidence="3" type="primary">SOD1_2</name>
    <name evidence="3" type="ORF">EHS24_004757</name>
</gene>
<feature type="domain" description="Superoxide dismutase copper/zinc binding" evidence="2">
    <location>
        <begin position="24"/>
        <end position="160"/>
    </location>
</feature>
<dbReference type="OrthoDB" id="2015551at2759"/>
<dbReference type="Gene3D" id="2.60.40.200">
    <property type="entry name" value="Superoxide dismutase, copper/zinc binding domain"/>
    <property type="match status" value="1"/>
</dbReference>
<comment type="function">
    <text evidence="1">Destroys radicals which are normally produced within the cells and which are toxic to biological systems.</text>
</comment>
<organism evidence="3 4">
    <name type="scientific">Apiotrichum porosum</name>
    <dbReference type="NCBI Taxonomy" id="105984"/>
    <lineage>
        <taxon>Eukaryota</taxon>
        <taxon>Fungi</taxon>
        <taxon>Dikarya</taxon>
        <taxon>Basidiomycota</taxon>
        <taxon>Agaricomycotina</taxon>
        <taxon>Tremellomycetes</taxon>
        <taxon>Trichosporonales</taxon>
        <taxon>Trichosporonaceae</taxon>
        <taxon>Apiotrichum</taxon>
    </lineage>
</organism>
<dbReference type="Pfam" id="PF00080">
    <property type="entry name" value="Sod_Cu"/>
    <property type="match status" value="1"/>
</dbReference>
<proteinExistence type="inferred from homology"/>
<keyword evidence="1" id="KW-0479">Metal-binding</keyword>
<keyword evidence="4" id="KW-1185">Reference proteome</keyword>
<comment type="catalytic activity">
    <reaction evidence="1">
        <text>2 superoxide + 2 H(+) = H2O2 + O2</text>
        <dbReference type="Rhea" id="RHEA:20696"/>
        <dbReference type="ChEBI" id="CHEBI:15378"/>
        <dbReference type="ChEBI" id="CHEBI:15379"/>
        <dbReference type="ChEBI" id="CHEBI:16240"/>
        <dbReference type="ChEBI" id="CHEBI:18421"/>
        <dbReference type="EC" id="1.15.1.1"/>
    </reaction>
</comment>
<dbReference type="PROSITE" id="PS00087">
    <property type="entry name" value="SOD_CU_ZN_1"/>
    <property type="match status" value="1"/>
</dbReference>
<dbReference type="RefSeq" id="XP_028479285.1">
    <property type="nucleotide sequence ID" value="XM_028620313.1"/>
</dbReference>
<accession>A0A427Y5Z5</accession>
<comment type="caution">
    <text evidence="3">The sequence shown here is derived from an EMBL/GenBank/DDBJ whole genome shotgun (WGS) entry which is preliminary data.</text>
</comment>
<evidence type="ECO:0000313" key="4">
    <source>
        <dbReference type="Proteomes" id="UP000279236"/>
    </source>
</evidence>
<dbReference type="PRINTS" id="PR00068">
    <property type="entry name" value="CUZNDISMTASE"/>
</dbReference>
<evidence type="ECO:0000259" key="2">
    <source>
        <dbReference type="Pfam" id="PF00080"/>
    </source>
</evidence>
<dbReference type="InterPro" id="IPR024134">
    <property type="entry name" value="SOD_Cu/Zn_/chaperone"/>
</dbReference>
<comment type="similarity">
    <text evidence="1">Belongs to the Cu-Zn superoxide dismutase family.</text>
</comment>
<dbReference type="GO" id="GO:0005507">
    <property type="term" value="F:copper ion binding"/>
    <property type="evidence" value="ECO:0007669"/>
    <property type="project" value="InterPro"/>
</dbReference>
<keyword evidence="1" id="KW-0862">Zinc</keyword>
<dbReference type="Proteomes" id="UP000279236">
    <property type="component" value="Unassembled WGS sequence"/>
</dbReference>
<dbReference type="InterPro" id="IPR018152">
    <property type="entry name" value="SOD_Cu/Zn_BS"/>
</dbReference>